<dbReference type="GO" id="GO:0016020">
    <property type="term" value="C:membrane"/>
    <property type="evidence" value="ECO:0007669"/>
    <property type="project" value="UniProtKB-SubCell"/>
</dbReference>
<evidence type="ECO:0000313" key="9">
    <source>
        <dbReference type="EMBL" id="TVU11255.1"/>
    </source>
</evidence>
<name>A0A5J9TIY9_9POAL</name>
<evidence type="ECO:0000256" key="7">
    <source>
        <dbReference type="SAM" id="MobiDB-lite"/>
    </source>
</evidence>
<accession>A0A5J9TIY9</accession>
<feature type="transmembrane region" description="Helical" evidence="8">
    <location>
        <begin position="105"/>
        <end position="126"/>
    </location>
</feature>
<evidence type="ECO:0008006" key="11">
    <source>
        <dbReference type="Google" id="ProtNLM"/>
    </source>
</evidence>
<evidence type="ECO:0000256" key="2">
    <source>
        <dbReference type="ARBA" id="ARBA00010992"/>
    </source>
</evidence>
<dbReference type="InterPro" id="IPR045262">
    <property type="entry name" value="STP/PLT_plant"/>
</dbReference>
<organism evidence="9 10">
    <name type="scientific">Eragrostis curvula</name>
    <name type="common">weeping love grass</name>
    <dbReference type="NCBI Taxonomy" id="38414"/>
    <lineage>
        <taxon>Eukaryota</taxon>
        <taxon>Viridiplantae</taxon>
        <taxon>Streptophyta</taxon>
        <taxon>Embryophyta</taxon>
        <taxon>Tracheophyta</taxon>
        <taxon>Spermatophyta</taxon>
        <taxon>Magnoliopsida</taxon>
        <taxon>Liliopsida</taxon>
        <taxon>Poales</taxon>
        <taxon>Poaceae</taxon>
        <taxon>PACMAD clade</taxon>
        <taxon>Chloridoideae</taxon>
        <taxon>Eragrostideae</taxon>
        <taxon>Eragrostidinae</taxon>
        <taxon>Eragrostis</taxon>
    </lineage>
</organism>
<gene>
    <name evidence="9" type="ORF">EJB05_44828</name>
</gene>
<dbReference type="EMBL" id="RWGY01000039">
    <property type="protein sequence ID" value="TVU11255.1"/>
    <property type="molecule type" value="Genomic_DNA"/>
</dbReference>
<sequence length="267" mass="27884">MAVGVASVEGQERCYGGRISAFVVLSCMTAGGTGIGMAGGVSSMEPFLRKFFPEVHRRMRGDTRVSNHCKFDSQLLTAFTSSLYVAGLLTTFLATRVTAGRPSMILGGAAFLSGAAVCGASVNIYTLILGRVLLRVGLGSCLPPLPAGWARWRRTWSTSARRGSPAAGDGACRWRSPRSSRSAGLVQQGRDREDVAQLLQKIHGADVNVADIVAANGAAAVAPHPASVPAAGKTFPFFQLVTGINAIAFYTPVLLRSVGMGESAALL</sequence>
<dbReference type="PANTHER" id="PTHR23500:SF30">
    <property type="entry name" value="SUGAR TRANSPORT PROTEIN 3"/>
    <property type="match status" value="1"/>
</dbReference>
<dbReference type="AlphaFoldDB" id="A0A5J9TIY9"/>
<keyword evidence="6 8" id="KW-0472">Membrane</keyword>
<evidence type="ECO:0000256" key="1">
    <source>
        <dbReference type="ARBA" id="ARBA00004370"/>
    </source>
</evidence>
<keyword evidence="3" id="KW-0813">Transport</keyword>
<dbReference type="PANTHER" id="PTHR23500">
    <property type="entry name" value="SOLUTE CARRIER FAMILY 2, FACILITATED GLUCOSE TRANSPORTER"/>
    <property type="match status" value="1"/>
</dbReference>
<dbReference type="Gene3D" id="1.20.1250.20">
    <property type="entry name" value="MFS general substrate transporter like domains"/>
    <property type="match status" value="1"/>
</dbReference>
<evidence type="ECO:0000256" key="3">
    <source>
        <dbReference type="ARBA" id="ARBA00022448"/>
    </source>
</evidence>
<dbReference type="GO" id="GO:0015144">
    <property type="term" value="F:carbohydrate transmembrane transporter activity"/>
    <property type="evidence" value="ECO:0007669"/>
    <property type="project" value="InterPro"/>
</dbReference>
<dbReference type="SUPFAM" id="SSF103473">
    <property type="entry name" value="MFS general substrate transporter"/>
    <property type="match status" value="1"/>
</dbReference>
<feature type="transmembrane region" description="Helical" evidence="8">
    <location>
        <begin position="21"/>
        <end position="41"/>
    </location>
</feature>
<dbReference type="InterPro" id="IPR005828">
    <property type="entry name" value="MFS_sugar_transport-like"/>
</dbReference>
<evidence type="ECO:0000256" key="5">
    <source>
        <dbReference type="ARBA" id="ARBA00022989"/>
    </source>
</evidence>
<dbReference type="InterPro" id="IPR036259">
    <property type="entry name" value="MFS_trans_sf"/>
</dbReference>
<dbReference type="Gramene" id="TVU11255">
    <property type="protein sequence ID" value="TVU11255"/>
    <property type="gene ID" value="EJB05_44828"/>
</dbReference>
<feature type="transmembrane region" description="Helical" evidence="8">
    <location>
        <begin position="75"/>
        <end position="93"/>
    </location>
</feature>
<feature type="non-terminal residue" evidence="9">
    <location>
        <position position="1"/>
    </location>
</feature>
<keyword evidence="10" id="KW-1185">Reference proteome</keyword>
<dbReference type="Pfam" id="PF00083">
    <property type="entry name" value="Sugar_tr"/>
    <property type="match status" value="1"/>
</dbReference>
<proteinExistence type="inferred from homology"/>
<reference evidence="9 10" key="1">
    <citation type="journal article" date="2019" name="Sci. Rep.">
        <title>A high-quality genome of Eragrostis curvula grass provides insights into Poaceae evolution and supports new strategies to enhance forage quality.</title>
        <authorList>
            <person name="Carballo J."/>
            <person name="Santos B.A.C.M."/>
            <person name="Zappacosta D."/>
            <person name="Garbus I."/>
            <person name="Selva J.P."/>
            <person name="Gallo C.A."/>
            <person name="Diaz A."/>
            <person name="Albertini E."/>
            <person name="Caccamo M."/>
            <person name="Echenique V."/>
        </authorList>
    </citation>
    <scope>NUCLEOTIDE SEQUENCE [LARGE SCALE GENOMIC DNA]</scope>
    <source>
        <strain evidence="10">cv. Victoria</strain>
        <tissue evidence="9">Leaf</tissue>
    </source>
</reference>
<feature type="region of interest" description="Disordered" evidence="7">
    <location>
        <begin position="160"/>
        <end position="186"/>
    </location>
</feature>
<protein>
    <recommendedName>
        <fullName evidence="11">Major facilitator superfamily (MFS) profile domain-containing protein</fullName>
    </recommendedName>
</protein>
<evidence type="ECO:0000256" key="6">
    <source>
        <dbReference type="ARBA" id="ARBA00023136"/>
    </source>
</evidence>
<dbReference type="OrthoDB" id="1651023at2759"/>
<keyword evidence="5 8" id="KW-1133">Transmembrane helix</keyword>
<keyword evidence="4 8" id="KW-0812">Transmembrane</keyword>
<evidence type="ECO:0000256" key="8">
    <source>
        <dbReference type="SAM" id="Phobius"/>
    </source>
</evidence>
<dbReference type="Proteomes" id="UP000324897">
    <property type="component" value="Chromosome 3"/>
</dbReference>
<comment type="caution">
    <text evidence="9">The sequence shown here is derived from an EMBL/GenBank/DDBJ whole genome shotgun (WGS) entry which is preliminary data.</text>
</comment>
<comment type="similarity">
    <text evidence="2">Belongs to the major facilitator superfamily. Sugar transporter (TC 2.A.1.1) family.</text>
</comment>
<comment type="subcellular location">
    <subcellularLocation>
        <location evidence="1">Membrane</location>
    </subcellularLocation>
</comment>
<evidence type="ECO:0000256" key="4">
    <source>
        <dbReference type="ARBA" id="ARBA00022692"/>
    </source>
</evidence>
<evidence type="ECO:0000313" key="10">
    <source>
        <dbReference type="Proteomes" id="UP000324897"/>
    </source>
</evidence>